<organism evidence="1 2">
    <name type="scientific">Lasiosphaeris hirsuta</name>
    <dbReference type="NCBI Taxonomy" id="260670"/>
    <lineage>
        <taxon>Eukaryota</taxon>
        <taxon>Fungi</taxon>
        <taxon>Dikarya</taxon>
        <taxon>Ascomycota</taxon>
        <taxon>Pezizomycotina</taxon>
        <taxon>Sordariomycetes</taxon>
        <taxon>Sordariomycetidae</taxon>
        <taxon>Sordariales</taxon>
        <taxon>Lasiosphaeriaceae</taxon>
        <taxon>Lasiosphaeris</taxon>
    </lineage>
</organism>
<gene>
    <name evidence="1" type="ORF">B0H67DRAFT_391223</name>
</gene>
<protein>
    <recommendedName>
        <fullName evidence="3">Aminoglycoside phosphotransferase</fullName>
    </recommendedName>
</protein>
<proteinExistence type="predicted"/>
<dbReference type="EMBL" id="JAUKUA010000008">
    <property type="protein sequence ID" value="KAK0702710.1"/>
    <property type="molecule type" value="Genomic_DNA"/>
</dbReference>
<sequence length="532" mass="60345">MPATALPGPRRLMTLESALNKDENIISEVAYAAAAVDLSKTLWDNRHTISGLVKHHLRLSAAYCCAVAPPKRWIQGGFNICIPVQVSSGSRRYSHTSSAPADEQTLIFRCVMPHKIAQGAVDEKLSCEVGTHAWMQNQCPEVRIPHLYGFGFSDHCHFTHEERMPFYVRFWHTIRRRLHSLLGFPGFVSHYAAHPASHLRLPVAYTLLEYIGPDTGRMLSETWQTRRDDQRRRQRLFRGLSCILLSLARVPQPRIGSFRFDADGTVTLTNRPLLCNVAILENDGAPRAIDETYSCVEPFVTDLLNLHDGYFLTNQNAVENAENCRRQMANRALLRTLSHHFVGGRSRRRNGPFHLQLTDLHQSNVFVDDEWNVTCLIDLEWVCALPAEMLAVPYWLTGLGIDELVGDNLVEFNSVHQEFVSVLKEVEEEISRKSGLKEGRTVTLSSTIHDGWESGAVWFWHCLDSVNAMLTLVEDHIAPPFSRVSADVEVLHKYWCQGSRKVVNKKVADHEEYVEELKRLFNPSSETASASR</sequence>
<keyword evidence="2" id="KW-1185">Reference proteome</keyword>
<dbReference type="PANTHER" id="PTHR21310">
    <property type="entry name" value="AMINOGLYCOSIDE PHOSPHOTRANSFERASE-RELATED-RELATED"/>
    <property type="match status" value="1"/>
</dbReference>
<accession>A0AA40DGX2</accession>
<reference evidence="1" key="1">
    <citation type="submission" date="2023-06" db="EMBL/GenBank/DDBJ databases">
        <title>Genome-scale phylogeny and comparative genomics of the fungal order Sordariales.</title>
        <authorList>
            <consortium name="Lawrence Berkeley National Laboratory"/>
            <person name="Hensen N."/>
            <person name="Bonometti L."/>
            <person name="Westerberg I."/>
            <person name="Brannstrom I.O."/>
            <person name="Guillou S."/>
            <person name="Cros-Aarteil S."/>
            <person name="Calhoun S."/>
            <person name="Haridas S."/>
            <person name="Kuo A."/>
            <person name="Mondo S."/>
            <person name="Pangilinan J."/>
            <person name="Riley R."/>
            <person name="Labutti K."/>
            <person name="Andreopoulos B."/>
            <person name="Lipzen A."/>
            <person name="Chen C."/>
            <person name="Yanf M."/>
            <person name="Daum C."/>
            <person name="Ng V."/>
            <person name="Clum A."/>
            <person name="Steindorff A."/>
            <person name="Ohm R."/>
            <person name="Martin F."/>
            <person name="Silar P."/>
            <person name="Natvig D."/>
            <person name="Lalanne C."/>
            <person name="Gautier V."/>
            <person name="Ament-Velasquez S.L."/>
            <person name="Kruys A."/>
            <person name="Hutchinson M.I."/>
            <person name="Powell A.J."/>
            <person name="Barry K."/>
            <person name="Miller A.N."/>
            <person name="Grigoriev I.V."/>
            <person name="Debuchy R."/>
            <person name="Gladieux P."/>
            <person name="Thoren M.H."/>
            <person name="Johannesson H."/>
        </authorList>
    </citation>
    <scope>NUCLEOTIDE SEQUENCE</scope>
    <source>
        <strain evidence="1">SMH4607-1</strain>
    </source>
</reference>
<comment type="caution">
    <text evidence="1">The sequence shown here is derived from an EMBL/GenBank/DDBJ whole genome shotgun (WGS) entry which is preliminary data.</text>
</comment>
<dbReference type="Proteomes" id="UP001172102">
    <property type="component" value="Unassembled WGS sequence"/>
</dbReference>
<evidence type="ECO:0000313" key="1">
    <source>
        <dbReference type="EMBL" id="KAK0702710.1"/>
    </source>
</evidence>
<evidence type="ECO:0000313" key="2">
    <source>
        <dbReference type="Proteomes" id="UP001172102"/>
    </source>
</evidence>
<dbReference type="AlphaFoldDB" id="A0AA40DGX2"/>
<name>A0AA40DGX2_9PEZI</name>
<evidence type="ECO:0008006" key="3">
    <source>
        <dbReference type="Google" id="ProtNLM"/>
    </source>
</evidence>
<dbReference type="InterPro" id="IPR051678">
    <property type="entry name" value="AGP_Transferase"/>
</dbReference>
<dbReference type="PANTHER" id="PTHR21310:SF37">
    <property type="entry name" value="AMINOGLYCOSIDE PHOSPHOTRANSFERASE DOMAIN-CONTAINING PROTEIN"/>
    <property type="match status" value="1"/>
</dbReference>